<name>A0A853C2M8_9ACTN</name>
<accession>A0A853C2M8</accession>
<keyword evidence="1" id="KW-0732">Signal</keyword>
<gene>
    <name evidence="2" type="ORF">HNR19_001291</name>
</gene>
<evidence type="ECO:0000256" key="1">
    <source>
        <dbReference type="SAM" id="SignalP"/>
    </source>
</evidence>
<reference evidence="2 3" key="1">
    <citation type="submission" date="2020-07" db="EMBL/GenBank/DDBJ databases">
        <title>Sequencing the genomes of 1000 actinobacteria strains.</title>
        <authorList>
            <person name="Klenk H.-P."/>
        </authorList>
    </citation>
    <scope>NUCLEOTIDE SEQUENCE [LARGE SCALE GENOMIC DNA]</scope>
    <source>
        <strain evidence="2 3">DSM 103833</strain>
    </source>
</reference>
<protein>
    <submittedName>
        <fullName evidence="2">Raffinose/stachyose/melibiose transport system substrate-binding protein/xylobiose transport system substrate-binding protein</fullName>
    </submittedName>
</protein>
<evidence type="ECO:0000313" key="2">
    <source>
        <dbReference type="EMBL" id="NYJ00593.1"/>
    </source>
</evidence>
<dbReference type="Pfam" id="PF01547">
    <property type="entry name" value="SBP_bac_1"/>
    <property type="match status" value="1"/>
</dbReference>
<dbReference type="PANTHER" id="PTHR43649">
    <property type="entry name" value="ARABINOSE-BINDING PROTEIN-RELATED"/>
    <property type="match status" value="1"/>
</dbReference>
<dbReference type="Gene3D" id="3.40.190.10">
    <property type="entry name" value="Periplasmic binding protein-like II"/>
    <property type="match status" value="2"/>
</dbReference>
<dbReference type="AlphaFoldDB" id="A0A853C2M8"/>
<organism evidence="2 3">
    <name type="scientific">Nocardioides thalensis</name>
    <dbReference type="NCBI Taxonomy" id="1914755"/>
    <lineage>
        <taxon>Bacteria</taxon>
        <taxon>Bacillati</taxon>
        <taxon>Actinomycetota</taxon>
        <taxon>Actinomycetes</taxon>
        <taxon>Propionibacteriales</taxon>
        <taxon>Nocardioidaceae</taxon>
        <taxon>Nocardioides</taxon>
    </lineage>
</organism>
<dbReference type="EMBL" id="JACCFP010000001">
    <property type="protein sequence ID" value="NYJ00593.1"/>
    <property type="molecule type" value="Genomic_DNA"/>
</dbReference>
<dbReference type="InterPro" id="IPR006059">
    <property type="entry name" value="SBP"/>
</dbReference>
<dbReference type="PROSITE" id="PS51257">
    <property type="entry name" value="PROKAR_LIPOPROTEIN"/>
    <property type="match status" value="1"/>
</dbReference>
<feature type="chain" id="PRO_5038340547" evidence="1">
    <location>
        <begin position="26"/>
        <end position="430"/>
    </location>
</feature>
<comment type="caution">
    <text evidence="2">The sequence shown here is derived from an EMBL/GenBank/DDBJ whole genome shotgun (WGS) entry which is preliminary data.</text>
</comment>
<feature type="signal peptide" evidence="1">
    <location>
        <begin position="1"/>
        <end position="25"/>
    </location>
</feature>
<dbReference type="InterPro" id="IPR050490">
    <property type="entry name" value="Bact_solute-bd_prot1"/>
</dbReference>
<dbReference type="RefSeq" id="WP_179667160.1">
    <property type="nucleotide sequence ID" value="NZ_JACCFP010000001.1"/>
</dbReference>
<keyword evidence="3" id="KW-1185">Reference proteome</keyword>
<sequence length="430" mass="46335">MRNTRTRLTAAAIGVGLLTSLAACGDDGGAGDASSIRIWALEDGVVNEVQTASIERFNEGSDVEAELQVYANDPYKERLRTALGSDSAPDIFFNWGGGNLKQYVDAGSVRDLTAVFEENPEFKEKFIPSVLEVGNIDGKYYGVPARGTQPVVLYYNKAVFEDAGVEPPQTWDDLMALVETFQDEGVTPIALAGSQAWTELMWIEYILDRQAGPEVFQAIRDGEEGAWEQPEVLEALTMLEELIDAGGFGDEFASVGYDEGGASSILASGDAAMHLMGTWEYTNQLGESPEFVEAGDLGYVPFPAIEGGAGDPSNLVGNPANLYSVTEASGNPEAAEDYLVEQMASDEWVDELIEIGDVPVVVGIEDKLAETDNADHATWLYDLVLNSASFQLSWDQDLPADEATLMLEQLTALFLGDQTPEGFVDTMAGS</sequence>
<proteinExistence type="predicted"/>
<dbReference type="Proteomes" id="UP000530424">
    <property type="component" value="Unassembled WGS sequence"/>
</dbReference>
<dbReference type="SUPFAM" id="SSF53850">
    <property type="entry name" value="Periplasmic binding protein-like II"/>
    <property type="match status" value="1"/>
</dbReference>
<evidence type="ECO:0000313" key="3">
    <source>
        <dbReference type="Proteomes" id="UP000530424"/>
    </source>
</evidence>
<dbReference type="PANTHER" id="PTHR43649:SF14">
    <property type="entry name" value="BLR3389 PROTEIN"/>
    <property type="match status" value="1"/>
</dbReference>